<accession>A0A0D2X589</accession>
<feature type="domain" description="Cytochrome b561" evidence="12">
    <location>
        <begin position="27"/>
        <end position="234"/>
    </location>
</feature>
<feature type="transmembrane region" description="Helical" evidence="11">
    <location>
        <begin position="138"/>
        <end position="160"/>
    </location>
</feature>
<dbReference type="PhylomeDB" id="A0A0D2X589"/>
<sequence>MYESIVRPAASWLSGAAAVLALAFGLISTHVMLAMIVSYVYVVSPFTGGQGDGGVSMDHDNPLFLNTHPLCMVLAFCFFMPEAALVYRWLPAERPTKKYVHAALHSAALISSSIGWYVKWYDDEYTTGHVHFGRMHSHFGLIALILFYGQYLAGFGMYLFPGAPLDDRPLYSPYHKFVGVLTISLGAIAAGTGALYIQAAYAENVAINDDNQYYTIWLGLIAAFTAVAVAIGVLLNNKPVKRDLLLNN</sequence>
<evidence type="ECO:0000256" key="9">
    <source>
        <dbReference type="ARBA" id="ARBA00023004"/>
    </source>
</evidence>
<dbReference type="OrthoDB" id="907479at2759"/>
<organism evidence="13 14">
    <name type="scientific">Capsaspora owczarzaki (strain ATCC 30864)</name>
    <dbReference type="NCBI Taxonomy" id="595528"/>
    <lineage>
        <taxon>Eukaryota</taxon>
        <taxon>Filasterea</taxon>
        <taxon>Capsaspora</taxon>
    </lineage>
</organism>
<keyword evidence="8 11" id="KW-1133">Transmembrane helix</keyword>
<dbReference type="InterPro" id="IPR006593">
    <property type="entry name" value="Cyt_b561/ferric_Rdtase_TM"/>
</dbReference>
<dbReference type="GO" id="GO:0046872">
    <property type="term" value="F:metal ion binding"/>
    <property type="evidence" value="ECO:0007669"/>
    <property type="project" value="UniProtKB-KW"/>
</dbReference>
<dbReference type="Pfam" id="PF03188">
    <property type="entry name" value="Cytochrom_B561"/>
    <property type="match status" value="1"/>
</dbReference>
<dbReference type="InterPro" id="IPR043205">
    <property type="entry name" value="CYB561/CYBRD1-like"/>
</dbReference>
<evidence type="ECO:0000313" key="13">
    <source>
        <dbReference type="EMBL" id="KJE97389.1"/>
    </source>
</evidence>
<feature type="transmembrane region" description="Helical" evidence="11">
    <location>
        <begin position="213"/>
        <end position="235"/>
    </location>
</feature>
<keyword evidence="6" id="KW-0479">Metal-binding</keyword>
<dbReference type="PANTHER" id="PTHR10106:SF0">
    <property type="entry name" value="LD36721P"/>
    <property type="match status" value="1"/>
</dbReference>
<feature type="transmembrane region" description="Helical" evidence="11">
    <location>
        <begin position="12"/>
        <end position="43"/>
    </location>
</feature>
<name>A0A0D2X589_CAPO3</name>
<evidence type="ECO:0000259" key="12">
    <source>
        <dbReference type="PROSITE" id="PS50939"/>
    </source>
</evidence>
<feature type="transmembrane region" description="Helical" evidence="11">
    <location>
        <begin position="180"/>
        <end position="201"/>
    </location>
</feature>
<proteinExistence type="predicted"/>
<keyword evidence="10 11" id="KW-0472">Membrane</keyword>
<keyword evidence="7" id="KW-0249">Electron transport</keyword>
<dbReference type="GO" id="GO:0016491">
    <property type="term" value="F:oxidoreductase activity"/>
    <property type="evidence" value="ECO:0007669"/>
    <property type="project" value="InterPro"/>
</dbReference>
<evidence type="ECO:0000256" key="6">
    <source>
        <dbReference type="ARBA" id="ARBA00022723"/>
    </source>
</evidence>
<evidence type="ECO:0000256" key="3">
    <source>
        <dbReference type="ARBA" id="ARBA00022448"/>
    </source>
</evidence>
<dbReference type="EMBL" id="KE346374">
    <property type="protein sequence ID" value="KJE97389.1"/>
    <property type="molecule type" value="Genomic_DNA"/>
</dbReference>
<comment type="subcellular location">
    <subcellularLocation>
        <location evidence="2">Membrane</location>
        <topology evidence="2">Multi-pass membrane protein</topology>
    </subcellularLocation>
</comment>
<dbReference type="InParanoid" id="A0A0D2X589"/>
<keyword evidence="5 11" id="KW-0812">Transmembrane</keyword>
<protein>
    <recommendedName>
        <fullName evidence="12">Cytochrome b561 domain-containing protein</fullName>
    </recommendedName>
</protein>
<evidence type="ECO:0000256" key="10">
    <source>
        <dbReference type="ARBA" id="ARBA00023136"/>
    </source>
</evidence>
<dbReference type="GO" id="GO:0016020">
    <property type="term" value="C:membrane"/>
    <property type="evidence" value="ECO:0007669"/>
    <property type="project" value="UniProtKB-SubCell"/>
</dbReference>
<dbReference type="SMART" id="SM00665">
    <property type="entry name" value="B561"/>
    <property type="match status" value="1"/>
</dbReference>
<dbReference type="Proteomes" id="UP000008743">
    <property type="component" value="Unassembled WGS sequence"/>
</dbReference>
<evidence type="ECO:0000256" key="5">
    <source>
        <dbReference type="ARBA" id="ARBA00022692"/>
    </source>
</evidence>
<evidence type="ECO:0000313" key="14">
    <source>
        <dbReference type="Proteomes" id="UP000008743"/>
    </source>
</evidence>
<dbReference type="Gene3D" id="1.20.120.1770">
    <property type="match status" value="1"/>
</dbReference>
<keyword evidence="3" id="KW-0813">Transport</keyword>
<dbReference type="RefSeq" id="XP_004343118.1">
    <property type="nucleotide sequence ID" value="XM_004343068.2"/>
</dbReference>
<evidence type="ECO:0000256" key="8">
    <source>
        <dbReference type="ARBA" id="ARBA00022989"/>
    </source>
</evidence>
<dbReference type="PANTHER" id="PTHR10106">
    <property type="entry name" value="CYTOCHROME B561-RELATED"/>
    <property type="match status" value="1"/>
</dbReference>
<dbReference type="eggNOG" id="KOG1619">
    <property type="taxonomic scope" value="Eukaryota"/>
</dbReference>
<evidence type="ECO:0000256" key="1">
    <source>
        <dbReference type="ARBA" id="ARBA00001970"/>
    </source>
</evidence>
<dbReference type="PROSITE" id="PS50939">
    <property type="entry name" value="CYTOCHROME_B561"/>
    <property type="match status" value="1"/>
</dbReference>
<reference evidence="14" key="1">
    <citation type="submission" date="2011-02" db="EMBL/GenBank/DDBJ databases">
        <title>The Genome Sequence of Capsaspora owczarzaki ATCC 30864.</title>
        <authorList>
            <person name="Russ C."/>
            <person name="Cuomo C."/>
            <person name="Burger G."/>
            <person name="Gray M.W."/>
            <person name="Holland P.W.H."/>
            <person name="King N."/>
            <person name="Lang F.B.F."/>
            <person name="Roger A.J."/>
            <person name="Ruiz-Trillo I."/>
            <person name="Young S.K."/>
            <person name="Zeng Q."/>
            <person name="Gargeya S."/>
            <person name="Alvarado L."/>
            <person name="Berlin A."/>
            <person name="Chapman S.B."/>
            <person name="Chen Z."/>
            <person name="Freedman E."/>
            <person name="Gellesch M."/>
            <person name="Goldberg J."/>
            <person name="Griggs A."/>
            <person name="Gujja S."/>
            <person name="Heilman E."/>
            <person name="Heiman D."/>
            <person name="Howarth C."/>
            <person name="Mehta T."/>
            <person name="Neiman D."/>
            <person name="Pearson M."/>
            <person name="Roberts A."/>
            <person name="Saif S."/>
            <person name="Shea T."/>
            <person name="Shenoy N."/>
            <person name="Sisk P."/>
            <person name="Stolte C."/>
            <person name="Sykes S."/>
            <person name="White J."/>
            <person name="Yandava C."/>
            <person name="Haas B."/>
            <person name="Nusbaum C."/>
            <person name="Birren B."/>
        </authorList>
    </citation>
    <scope>NUCLEOTIDE SEQUENCE</scope>
    <source>
        <strain evidence="14">ATCC 30864</strain>
    </source>
</reference>
<feature type="transmembrane region" description="Helical" evidence="11">
    <location>
        <begin position="99"/>
        <end position="118"/>
    </location>
</feature>
<keyword evidence="14" id="KW-1185">Reference proteome</keyword>
<evidence type="ECO:0000256" key="2">
    <source>
        <dbReference type="ARBA" id="ARBA00004141"/>
    </source>
</evidence>
<evidence type="ECO:0000256" key="4">
    <source>
        <dbReference type="ARBA" id="ARBA00022617"/>
    </source>
</evidence>
<feature type="transmembrane region" description="Helical" evidence="11">
    <location>
        <begin position="63"/>
        <end position="87"/>
    </location>
</feature>
<evidence type="ECO:0000256" key="7">
    <source>
        <dbReference type="ARBA" id="ARBA00022982"/>
    </source>
</evidence>
<keyword evidence="9" id="KW-0408">Iron</keyword>
<evidence type="ECO:0000256" key="11">
    <source>
        <dbReference type="SAM" id="Phobius"/>
    </source>
</evidence>
<keyword evidence="4" id="KW-0349">Heme</keyword>
<gene>
    <name evidence="13" type="ORF">CAOG_007259</name>
</gene>
<dbReference type="AlphaFoldDB" id="A0A0D2X589"/>
<comment type="cofactor">
    <cofactor evidence="1">
        <name>heme b</name>
        <dbReference type="ChEBI" id="CHEBI:60344"/>
    </cofactor>
</comment>